<comment type="caution">
    <text evidence="3">The sequence shown here is derived from an EMBL/GenBank/DDBJ whole genome shotgun (WGS) entry which is preliminary data.</text>
</comment>
<keyword evidence="2" id="KW-0732">Signal</keyword>
<evidence type="ECO:0000256" key="2">
    <source>
        <dbReference type="SAM" id="SignalP"/>
    </source>
</evidence>
<keyword evidence="4" id="KW-1185">Reference proteome</keyword>
<evidence type="ECO:0008006" key="5">
    <source>
        <dbReference type="Google" id="ProtNLM"/>
    </source>
</evidence>
<dbReference type="EMBL" id="JAHZUY010000054">
    <property type="protein sequence ID" value="MBW8270814.1"/>
    <property type="molecule type" value="Genomic_DNA"/>
</dbReference>
<feature type="signal peptide" evidence="2">
    <location>
        <begin position="1"/>
        <end position="15"/>
    </location>
</feature>
<proteinExistence type="predicted"/>
<dbReference type="PROSITE" id="PS51257">
    <property type="entry name" value="PROKAR_LIPOPROTEIN"/>
    <property type="match status" value="1"/>
</dbReference>
<organism evidence="3 4">
    <name type="scientific">Caldovatus aquaticus</name>
    <dbReference type="NCBI Taxonomy" id="2865671"/>
    <lineage>
        <taxon>Bacteria</taxon>
        <taxon>Pseudomonadati</taxon>
        <taxon>Pseudomonadota</taxon>
        <taxon>Alphaproteobacteria</taxon>
        <taxon>Acetobacterales</taxon>
        <taxon>Roseomonadaceae</taxon>
        <taxon>Caldovatus</taxon>
    </lineage>
</organism>
<evidence type="ECO:0000313" key="4">
    <source>
        <dbReference type="Proteomes" id="UP001519924"/>
    </source>
</evidence>
<feature type="region of interest" description="Disordered" evidence="1">
    <location>
        <begin position="75"/>
        <end position="123"/>
    </location>
</feature>
<name>A0ABS7F5Q2_9PROT</name>
<feature type="region of interest" description="Disordered" evidence="1">
    <location>
        <begin position="23"/>
        <end position="61"/>
    </location>
</feature>
<reference evidence="3 4" key="1">
    <citation type="submission" date="2021-08" db="EMBL/GenBank/DDBJ databases">
        <title>Caldovatus sediminis gen. nov., sp. nov., a moderately thermophilic bacterium isolated from a hot spring.</title>
        <authorList>
            <person name="Hu C.-J."/>
            <person name="Li W.-J."/>
            <person name="Xian W.-D."/>
        </authorList>
    </citation>
    <scope>NUCLEOTIDE SEQUENCE [LARGE SCALE GENOMIC DNA]</scope>
    <source>
        <strain evidence="3 4">SYSU G05006</strain>
    </source>
</reference>
<accession>A0ABS7F5Q2</accession>
<feature type="chain" id="PRO_5045246821" description="Lipoprotein" evidence="2">
    <location>
        <begin position="16"/>
        <end position="123"/>
    </location>
</feature>
<gene>
    <name evidence="3" type="ORF">K1J50_15125</name>
</gene>
<evidence type="ECO:0000313" key="3">
    <source>
        <dbReference type="EMBL" id="MBW8270814.1"/>
    </source>
</evidence>
<protein>
    <recommendedName>
        <fullName evidence="5">Lipoprotein</fullName>
    </recommendedName>
</protein>
<feature type="compositionally biased region" description="Basic and acidic residues" evidence="1">
    <location>
        <begin position="108"/>
        <end position="123"/>
    </location>
</feature>
<feature type="compositionally biased region" description="Gly residues" evidence="1">
    <location>
        <begin position="85"/>
        <end position="106"/>
    </location>
</feature>
<evidence type="ECO:0000256" key="1">
    <source>
        <dbReference type="SAM" id="MobiDB-lite"/>
    </source>
</evidence>
<sequence>MRKYLILAATVPAFAACSAAGPNLSDHGTAPGGAFGSAPAHIDQASGSGPEIHRPAPIPGTGVVTGATGFIGEGAGGPTVLHQGAGRGNYGSPAGGKITGTTGGGEVEVEHGHVATEGRQRPR</sequence>
<dbReference type="RefSeq" id="WP_220118595.1">
    <property type="nucleotide sequence ID" value="NZ_JAHZUY010000054.1"/>
</dbReference>
<dbReference type="Proteomes" id="UP001519924">
    <property type="component" value="Unassembled WGS sequence"/>
</dbReference>